<proteinExistence type="predicted"/>
<feature type="region of interest" description="Disordered" evidence="1">
    <location>
        <begin position="1"/>
        <end position="81"/>
    </location>
</feature>
<dbReference type="Proteomes" id="UP001221757">
    <property type="component" value="Unassembled WGS sequence"/>
</dbReference>
<name>A0AAD7D7E1_MYCRO</name>
<evidence type="ECO:0000313" key="2">
    <source>
        <dbReference type="EMBL" id="KAJ7681742.1"/>
    </source>
</evidence>
<evidence type="ECO:0000256" key="1">
    <source>
        <dbReference type="SAM" id="MobiDB-lite"/>
    </source>
</evidence>
<dbReference type="AlphaFoldDB" id="A0AAD7D7E1"/>
<feature type="compositionally biased region" description="Low complexity" evidence="1">
    <location>
        <begin position="55"/>
        <end position="65"/>
    </location>
</feature>
<gene>
    <name evidence="2" type="ORF">B0H17DRAFT_1138175</name>
</gene>
<keyword evidence="3" id="KW-1185">Reference proteome</keyword>
<evidence type="ECO:0000313" key="3">
    <source>
        <dbReference type="Proteomes" id="UP001221757"/>
    </source>
</evidence>
<reference evidence="2" key="1">
    <citation type="submission" date="2023-03" db="EMBL/GenBank/DDBJ databases">
        <title>Massive genome expansion in bonnet fungi (Mycena s.s.) driven by repeated elements and novel gene families across ecological guilds.</title>
        <authorList>
            <consortium name="Lawrence Berkeley National Laboratory"/>
            <person name="Harder C.B."/>
            <person name="Miyauchi S."/>
            <person name="Viragh M."/>
            <person name="Kuo A."/>
            <person name="Thoen E."/>
            <person name="Andreopoulos B."/>
            <person name="Lu D."/>
            <person name="Skrede I."/>
            <person name="Drula E."/>
            <person name="Henrissat B."/>
            <person name="Morin E."/>
            <person name="Kohler A."/>
            <person name="Barry K."/>
            <person name="LaButti K."/>
            <person name="Morin E."/>
            <person name="Salamov A."/>
            <person name="Lipzen A."/>
            <person name="Mereny Z."/>
            <person name="Hegedus B."/>
            <person name="Baldrian P."/>
            <person name="Stursova M."/>
            <person name="Weitz H."/>
            <person name="Taylor A."/>
            <person name="Grigoriev I.V."/>
            <person name="Nagy L.G."/>
            <person name="Martin F."/>
            <person name="Kauserud H."/>
        </authorList>
    </citation>
    <scope>NUCLEOTIDE SEQUENCE</scope>
    <source>
        <strain evidence="2">CBHHK067</strain>
    </source>
</reference>
<dbReference type="EMBL" id="JARKIE010000114">
    <property type="protein sequence ID" value="KAJ7681742.1"/>
    <property type="molecule type" value="Genomic_DNA"/>
</dbReference>
<protein>
    <submittedName>
        <fullName evidence="2">Uncharacterized protein</fullName>
    </submittedName>
</protein>
<sequence length="263" mass="29116">MTTWFPEGYPSQPRVFFPPGPPPLSAATSNPNPPPWRYRPRQASGTGTRSGGSGTSSDSRLSGASEPVPHMHSRNNSGYPQLDLTDGVDYFKIGDLVRIRRWAAATDSYSDWITGRIVRPVLSENEDRSQRRSYLVAYENPHSKELKERQFSPHFQEITSLEADPVSATPNLRLNDKSNIVFAPIPVTDADGKVKRIIYSPAIILTSPNEQGGVRLRVLAGPAAKREISNFLVKHSPPYTVASAQMLKQKGFRVEGDGINRSF</sequence>
<comment type="caution">
    <text evidence="2">The sequence shown here is derived from an EMBL/GenBank/DDBJ whole genome shotgun (WGS) entry which is preliminary data.</text>
</comment>
<accession>A0AAD7D7E1</accession>
<organism evidence="2 3">
    <name type="scientific">Mycena rosella</name>
    <name type="common">Pink bonnet</name>
    <name type="synonym">Agaricus rosellus</name>
    <dbReference type="NCBI Taxonomy" id="1033263"/>
    <lineage>
        <taxon>Eukaryota</taxon>
        <taxon>Fungi</taxon>
        <taxon>Dikarya</taxon>
        <taxon>Basidiomycota</taxon>
        <taxon>Agaricomycotina</taxon>
        <taxon>Agaricomycetes</taxon>
        <taxon>Agaricomycetidae</taxon>
        <taxon>Agaricales</taxon>
        <taxon>Marasmiineae</taxon>
        <taxon>Mycenaceae</taxon>
        <taxon>Mycena</taxon>
    </lineage>
</organism>